<keyword evidence="11" id="KW-1185">Reference proteome</keyword>
<dbReference type="PANTHER" id="PTHR37424">
    <property type="entry name" value="BACTERIOFERRITIN-ASSOCIATED FERREDOXIN"/>
    <property type="match status" value="1"/>
</dbReference>
<protein>
    <recommendedName>
        <fullName evidence="7">Bacterioferritin-associated ferredoxin</fullName>
    </recommendedName>
</protein>
<evidence type="ECO:0000256" key="7">
    <source>
        <dbReference type="ARBA" id="ARBA00039386"/>
    </source>
</evidence>
<keyword evidence="5" id="KW-0408">Iron</keyword>
<comment type="similarity">
    <text evidence="8">Belongs to the Bfd family.</text>
</comment>
<evidence type="ECO:0000259" key="9">
    <source>
        <dbReference type="Pfam" id="PF04324"/>
    </source>
</evidence>
<dbReference type="InterPro" id="IPR007419">
    <property type="entry name" value="BFD-like_2Fe2S-bd_dom"/>
</dbReference>
<dbReference type="Pfam" id="PF04324">
    <property type="entry name" value="Fer2_BFD"/>
    <property type="match status" value="1"/>
</dbReference>
<comment type="caution">
    <text evidence="10">The sequence shown here is derived from an EMBL/GenBank/DDBJ whole genome shotgun (WGS) entry which is preliminary data.</text>
</comment>
<reference evidence="10 11" key="1">
    <citation type="journal article" date="2012" name="J. Bacteriol.">
        <title>Genome Sequence of Strain IMCC14465, Isolated from the East Sea, Belonging to the PS1 Clade of Alphaproteobacteria.</title>
        <authorList>
            <person name="Yang S.J."/>
            <person name="Kang I."/>
            <person name="Cho J.C."/>
        </authorList>
    </citation>
    <scope>NUCLEOTIDE SEQUENCE [LARGE SCALE GENOMIC DNA]</scope>
    <source>
        <strain evidence="10 11">IMCC14465</strain>
    </source>
</reference>
<keyword evidence="3" id="KW-0479">Metal-binding</keyword>
<evidence type="ECO:0000256" key="8">
    <source>
        <dbReference type="ARBA" id="ARBA00046332"/>
    </source>
</evidence>
<sequence>MYICVCNALTDKQVDAAITSGCRRPDDIYSQCGTKPQCGRCAERMKEMLNATDMPRSAAIQA</sequence>
<dbReference type="Gene3D" id="1.10.10.1100">
    <property type="entry name" value="BFD-like [2Fe-2S]-binding domain"/>
    <property type="match status" value="1"/>
</dbReference>
<keyword evidence="2" id="KW-0001">2Fe-2S</keyword>
<keyword evidence="1" id="KW-0813">Transport</keyword>
<dbReference type="STRING" id="1220535.IMCC14465_09100"/>
<dbReference type="PANTHER" id="PTHR37424:SF1">
    <property type="entry name" value="BACTERIOFERRITIN-ASSOCIATED FERREDOXIN"/>
    <property type="match status" value="1"/>
</dbReference>
<evidence type="ECO:0000256" key="4">
    <source>
        <dbReference type="ARBA" id="ARBA00022982"/>
    </source>
</evidence>
<evidence type="ECO:0000256" key="3">
    <source>
        <dbReference type="ARBA" id="ARBA00022723"/>
    </source>
</evidence>
<dbReference type="EMBL" id="ALYF01000003">
    <property type="protein sequence ID" value="EJW21114.1"/>
    <property type="molecule type" value="Genomic_DNA"/>
</dbReference>
<dbReference type="AlphaFoldDB" id="J9DZJ6"/>
<dbReference type="InterPro" id="IPR041854">
    <property type="entry name" value="BFD-like_2Fe2S-bd_dom_sf"/>
</dbReference>
<evidence type="ECO:0000313" key="10">
    <source>
        <dbReference type="EMBL" id="EJW21114.1"/>
    </source>
</evidence>
<keyword evidence="6" id="KW-0411">Iron-sulfur</keyword>
<evidence type="ECO:0000256" key="5">
    <source>
        <dbReference type="ARBA" id="ARBA00023004"/>
    </source>
</evidence>
<dbReference type="OrthoDB" id="7428628at2"/>
<dbReference type="InterPro" id="IPR052371">
    <property type="entry name" value="BFD-associated_ferredoxin"/>
</dbReference>
<evidence type="ECO:0000313" key="11">
    <source>
        <dbReference type="Proteomes" id="UP000004836"/>
    </source>
</evidence>
<evidence type="ECO:0000256" key="1">
    <source>
        <dbReference type="ARBA" id="ARBA00022448"/>
    </source>
</evidence>
<dbReference type="GO" id="GO:0046872">
    <property type="term" value="F:metal ion binding"/>
    <property type="evidence" value="ECO:0007669"/>
    <property type="project" value="UniProtKB-KW"/>
</dbReference>
<feature type="domain" description="BFD-like [2Fe-2S]-binding" evidence="9">
    <location>
        <begin position="2"/>
        <end position="50"/>
    </location>
</feature>
<accession>J9DZJ6</accession>
<dbReference type="eggNOG" id="COG2906">
    <property type="taxonomic scope" value="Bacteria"/>
</dbReference>
<proteinExistence type="inferred from homology"/>
<evidence type="ECO:0000256" key="6">
    <source>
        <dbReference type="ARBA" id="ARBA00023014"/>
    </source>
</evidence>
<gene>
    <name evidence="10" type="ORF">IMCC14465_09100</name>
</gene>
<dbReference type="Proteomes" id="UP000004836">
    <property type="component" value="Unassembled WGS sequence"/>
</dbReference>
<organism evidence="10 11">
    <name type="scientific">alpha proteobacterium IMCC14465</name>
    <dbReference type="NCBI Taxonomy" id="1220535"/>
    <lineage>
        <taxon>Bacteria</taxon>
        <taxon>Pseudomonadati</taxon>
        <taxon>Pseudomonadota</taxon>
        <taxon>Alphaproteobacteria</taxon>
        <taxon>PS1 clade</taxon>
    </lineage>
</organism>
<dbReference type="GO" id="GO:0051537">
    <property type="term" value="F:2 iron, 2 sulfur cluster binding"/>
    <property type="evidence" value="ECO:0007669"/>
    <property type="project" value="UniProtKB-KW"/>
</dbReference>
<evidence type="ECO:0000256" key="2">
    <source>
        <dbReference type="ARBA" id="ARBA00022714"/>
    </source>
</evidence>
<name>J9DZJ6_9PROT</name>
<keyword evidence="4" id="KW-0249">Electron transport</keyword>